<dbReference type="Proteomes" id="UP000070133">
    <property type="component" value="Unassembled WGS sequence"/>
</dbReference>
<protein>
    <submittedName>
        <fullName evidence="2">Uncharacterized protein</fullName>
    </submittedName>
</protein>
<feature type="region of interest" description="Disordered" evidence="1">
    <location>
        <begin position="45"/>
        <end position="103"/>
    </location>
</feature>
<dbReference type="EMBL" id="LFZN01000149">
    <property type="protein sequence ID" value="KXS97224.1"/>
    <property type="molecule type" value="Genomic_DNA"/>
</dbReference>
<keyword evidence="3" id="KW-1185">Reference proteome</keyword>
<name>A0A139H452_9PEZI</name>
<dbReference type="AlphaFoldDB" id="A0A139H452"/>
<comment type="caution">
    <text evidence="2">The sequence shown here is derived from an EMBL/GenBank/DDBJ whole genome shotgun (WGS) entry which is preliminary data.</text>
</comment>
<feature type="compositionally biased region" description="Basic and acidic residues" evidence="1">
    <location>
        <begin position="151"/>
        <end position="164"/>
    </location>
</feature>
<accession>A0A139H452</accession>
<evidence type="ECO:0000313" key="2">
    <source>
        <dbReference type="EMBL" id="KXS97224.1"/>
    </source>
</evidence>
<evidence type="ECO:0000313" key="3">
    <source>
        <dbReference type="Proteomes" id="UP000070133"/>
    </source>
</evidence>
<feature type="region of interest" description="Disordered" evidence="1">
    <location>
        <begin position="132"/>
        <end position="203"/>
    </location>
</feature>
<gene>
    <name evidence="2" type="ORF">AC578_2848</name>
</gene>
<organism evidence="2 3">
    <name type="scientific">Pseudocercospora eumusae</name>
    <dbReference type="NCBI Taxonomy" id="321146"/>
    <lineage>
        <taxon>Eukaryota</taxon>
        <taxon>Fungi</taxon>
        <taxon>Dikarya</taxon>
        <taxon>Ascomycota</taxon>
        <taxon>Pezizomycotina</taxon>
        <taxon>Dothideomycetes</taxon>
        <taxon>Dothideomycetidae</taxon>
        <taxon>Mycosphaerellales</taxon>
        <taxon>Mycosphaerellaceae</taxon>
        <taxon>Pseudocercospora</taxon>
    </lineage>
</organism>
<feature type="compositionally biased region" description="Basic and acidic residues" evidence="1">
    <location>
        <begin position="189"/>
        <end position="199"/>
    </location>
</feature>
<evidence type="ECO:0000256" key="1">
    <source>
        <dbReference type="SAM" id="MobiDB-lite"/>
    </source>
</evidence>
<proteinExistence type="predicted"/>
<sequence length="287" mass="30494">MVFFIKVTYGTQNAARHVVRVRAFCADWSVGHPCRRPAFHAREEFTRPNAPGRSRQDSWPVATKPPRPHAGASRPEALRDLGSPELPYGHLAPSSRQHEASWRQRSEALAPCCAEAAVPQKAYRGGEAAKRLGTGAGSRGAHFEAVQSSVDQRKTAAETKKEGGEAAAKGLGNGTGSQGAHSEAARSSADQRKTVEAKKKGARKTRAAETVLVRPQKWKSGPALAAADLHGLAQESGFDYEPARALPASLAHGAGLANRMASSARLLAHQLQTARFAYAARSPAVCA</sequence>
<reference evidence="2 3" key="1">
    <citation type="submission" date="2015-07" db="EMBL/GenBank/DDBJ databases">
        <title>Comparative genomics of the Sigatoka disease complex on banana suggests a link between parallel evolutionary changes in Pseudocercospora fijiensis and Pseudocercospora eumusae and increased virulence on the banana host.</title>
        <authorList>
            <person name="Chang T.-C."/>
            <person name="Salvucci A."/>
            <person name="Crous P.W."/>
            <person name="Stergiopoulos I."/>
        </authorList>
    </citation>
    <scope>NUCLEOTIDE SEQUENCE [LARGE SCALE GENOMIC DNA]</scope>
    <source>
        <strain evidence="2 3">CBS 114824</strain>
    </source>
</reference>